<feature type="compositionally biased region" description="Polar residues" evidence="8">
    <location>
        <begin position="776"/>
        <end position="791"/>
    </location>
</feature>
<keyword evidence="2" id="KW-0963">Cytoplasm</keyword>
<dbReference type="SMART" id="SM01051">
    <property type="entry name" value="CAMSAP_CKK"/>
    <property type="match status" value="1"/>
</dbReference>
<evidence type="ECO:0000256" key="6">
    <source>
        <dbReference type="PROSITE-ProRule" id="PRU00841"/>
    </source>
</evidence>
<evidence type="ECO:0000313" key="12">
    <source>
        <dbReference type="Proteomes" id="UP001642540"/>
    </source>
</evidence>
<feature type="compositionally biased region" description="Polar residues" evidence="8">
    <location>
        <begin position="471"/>
        <end position="503"/>
    </location>
</feature>
<evidence type="ECO:0000259" key="10">
    <source>
        <dbReference type="PROSITE" id="PS51508"/>
    </source>
</evidence>
<gene>
    <name evidence="11" type="ORF">ODALV1_LOCUS30171</name>
</gene>
<feature type="compositionally biased region" description="Basic and acidic residues" evidence="8">
    <location>
        <begin position="1527"/>
        <end position="1550"/>
    </location>
</feature>
<dbReference type="Pfam" id="PF11971">
    <property type="entry name" value="CAMSAP_CH"/>
    <property type="match status" value="1"/>
</dbReference>
<evidence type="ECO:0000256" key="1">
    <source>
        <dbReference type="ARBA" id="ARBA00004245"/>
    </source>
</evidence>
<feature type="region of interest" description="Disordered" evidence="8">
    <location>
        <begin position="370"/>
        <end position="627"/>
    </location>
</feature>
<dbReference type="InterPro" id="IPR058042">
    <property type="entry name" value="CAMSAP_N"/>
</dbReference>
<feature type="compositionally biased region" description="Polar residues" evidence="8">
    <location>
        <begin position="665"/>
        <end position="689"/>
    </location>
</feature>
<dbReference type="Pfam" id="PF08683">
    <property type="entry name" value="CAMSAP_CKK"/>
    <property type="match status" value="1"/>
</dbReference>
<feature type="region of interest" description="Disordered" evidence="8">
    <location>
        <begin position="754"/>
        <end position="889"/>
    </location>
</feature>
<feature type="region of interest" description="Disordered" evidence="8">
    <location>
        <begin position="647"/>
        <end position="701"/>
    </location>
</feature>
<feature type="compositionally biased region" description="Low complexity" evidence="8">
    <location>
        <begin position="1566"/>
        <end position="1579"/>
    </location>
</feature>
<feature type="region of interest" description="Disordered" evidence="8">
    <location>
        <begin position="1007"/>
        <end position="1100"/>
    </location>
</feature>
<feature type="domain" description="Calponin-homology (CH)" evidence="9">
    <location>
        <begin position="209"/>
        <end position="347"/>
    </location>
</feature>
<dbReference type="InterPro" id="IPR032940">
    <property type="entry name" value="CAMSAP"/>
</dbReference>
<dbReference type="InterPro" id="IPR014797">
    <property type="entry name" value="CKK_CAMSAP"/>
</dbReference>
<feature type="compositionally biased region" description="Polar residues" evidence="8">
    <location>
        <begin position="1167"/>
        <end position="1203"/>
    </location>
</feature>
<dbReference type="Gene3D" id="3.10.20.360">
    <property type="entry name" value="CKK domain"/>
    <property type="match status" value="1"/>
</dbReference>
<feature type="region of interest" description="Disordered" evidence="8">
    <location>
        <begin position="1114"/>
        <end position="1336"/>
    </location>
</feature>
<feature type="compositionally biased region" description="Basic and acidic residues" evidence="8">
    <location>
        <begin position="1126"/>
        <end position="1138"/>
    </location>
</feature>
<feature type="compositionally biased region" description="Basic and acidic residues" evidence="8">
    <location>
        <begin position="1404"/>
        <end position="1418"/>
    </location>
</feature>
<organism evidence="11 12">
    <name type="scientific">Orchesella dallaii</name>
    <dbReference type="NCBI Taxonomy" id="48710"/>
    <lineage>
        <taxon>Eukaryota</taxon>
        <taxon>Metazoa</taxon>
        <taxon>Ecdysozoa</taxon>
        <taxon>Arthropoda</taxon>
        <taxon>Hexapoda</taxon>
        <taxon>Collembola</taxon>
        <taxon>Entomobryomorpha</taxon>
        <taxon>Entomobryoidea</taxon>
        <taxon>Orchesellidae</taxon>
        <taxon>Orchesellinae</taxon>
        <taxon>Orchesella</taxon>
    </lineage>
</organism>
<dbReference type="SUPFAM" id="SSF50346">
    <property type="entry name" value="PRC-barrel domain"/>
    <property type="match status" value="1"/>
</dbReference>
<keyword evidence="3 6" id="KW-0493">Microtubule</keyword>
<feature type="compositionally biased region" description="Polar residues" evidence="8">
    <location>
        <begin position="572"/>
        <end position="589"/>
    </location>
</feature>
<keyword evidence="12" id="KW-1185">Reference proteome</keyword>
<feature type="region of interest" description="Disordered" evidence="8">
    <location>
        <begin position="1356"/>
        <end position="1592"/>
    </location>
</feature>
<feature type="compositionally biased region" description="Basic and acidic residues" evidence="8">
    <location>
        <begin position="647"/>
        <end position="663"/>
    </location>
</feature>
<comment type="similarity">
    <text evidence="6">Belongs to the CAMSAP1 family.</text>
</comment>
<comment type="subcellular location">
    <subcellularLocation>
        <location evidence="1">Cytoplasm</location>
        <location evidence="1">Cytoskeleton</location>
    </subcellularLocation>
</comment>
<feature type="compositionally biased region" description="Polar residues" evidence="8">
    <location>
        <begin position="372"/>
        <end position="386"/>
    </location>
</feature>
<dbReference type="PANTHER" id="PTHR21595">
    <property type="entry name" value="PATRONIN"/>
    <property type="match status" value="1"/>
</dbReference>
<dbReference type="InterPro" id="IPR022613">
    <property type="entry name" value="CH_CAMSAP_2"/>
</dbReference>
<feature type="compositionally biased region" description="Polar residues" evidence="8">
    <location>
        <begin position="1039"/>
        <end position="1059"/>
    </location>
</feature>
<evidence type="ECO:0000256" key="3">
    <source>
        <dbReference type="ARBA" id="ARBA00022701"/>
    </source>
</evidence>
<dbReference type="PANTHER" id="PTHR21595:SF0">
    <property type="entry name" value="PATRONIN"/>
    <property type="match status" value="1"/>
</dbReference>
<feature type="compositionally biased region" description="Low complexity" evidence="8">
    <location>
        <begin position="807"/>
        <end position="847"/>
    </location>
</feature>
<sequence length="1747" mass="195973">MWANPSQWSKLFNNRTAPLNSESLSLEGEQHRAIPHPFVVGNMDADDVDYVQIVPFQNYEIIRAKQRTTIKWLLSKAYNNKIPEELAEPFYKDHEGEEHLKPHIVQGLSNAELYCLSLCNIYADPNYSQLSPWGIVQALARKGSYVQTPSDIQLTETVLIQNTPLKIAAHMVVIEAMMVLQVREIISNERVVNTVQRYGPNVHPREMPSDAEEALLLWINRAVLAIKEYIQNNNAHEHNLTSPQVESWTQLPLFQDLTDLADGVGLCSLLAFYCQEELALSEISVPNPGEPLSVSDSLWNLQLVHRVCRDSLPYNVCHFTFEDVLYLHESMKQNMLNFLADLFNQLELHPASCVKLLGSHQMVPIRPADRNALSSRPQSATSTPKRQFSVKERSQRSAQNIFGDQGSSGRRSPSNASVVSVPLRRSTTPHDYSDRAHSEKSVNQKDQRYYAHSRSSEESEDFVVHRGRNVPTLSQVIRSVSPSSQDERSSPASRMSVSRNVSANENEPEPPPAGRPSDWKANKTTYAGRRSRRNSITEADSQLTVENFGGSQDNLNKYTIGRNPDKQPAIVTDSTSSPIRYVRRQSSQEPADYYNDSQSHSQTPPQTQSALSMEPPKRASVCESSGSGGDVVFFGKKKLSVAMDNHQQEWEENMRRGTSEDPNRGQPSGNFNHFQSQNHLNTSENNNHQGSKDNMHQAPSENGNLTVYVMNNSNEGSGNMPVAADAPLRSLSMTNLSRLSDLPNKPINIVYLQSSESSPSTPPVNPNPPPPVSHSYRVSSSNGWSDGSQYASPDYHTLPAAPRAPHQYNYNTPPHYTNPPHQQHQQQQQQSPYHHPQQHHPQQYSAPPSGPQSHHHSPQYHPQQQQQQQQQHHRYSSPHGGGNNEENQEDFDTDDIAAQLNAIRFKLEEKRKRIEMEKTKMETIATKQQAKLGKAAYLKALNKDLENKWLAKTDEPCRTPEIENMDIETYQRSLARMDTSLTELETDIGRLTHQQEQIRRQFFLHGDQASSGAGGAHSSNDTAKRKTWSVPMGGGGGSSNTNVAQPRSQWGSPKTYSDSDNPRETTPPRVTYNGDVRTAAAPQVPPRSASTSSGSGANAGSLSYSSSFRLHSNADTQGNRLFGRQPSDDHEKEHEESKPTPPPRQRNTATLYHAPLPTPPPDDMEPQSVSFVQDDTTPLANELGSMNSKKSSLHQITSGSKTYRITPESGSPPRPTAHRLFTSDAPGEGSLTSSDENPSYNERGFYIALDNEAPKRPKPPLRTRSPAKRRESGSSVGPGSRRDLTTEYIQSIVDRVPIPKDDDEESDQFYQQESGICDGRDKPPGELVIDEKPNMDPELEYQMEKKKERILLQSLKRQQAVEESRRVKEMETQRRRAEEEAKQEEKIRKREEEKARRQAILDSYRMKKQEETDKDTKGGWEVQESSAKKFMRPKSSSSVGTRPRPKTIHLSEVDSGASGTETPRHGALRRSDSQTSSTSLARSYGKRGSSNTLYSAAGGSSRSGVRDPWGSTSSLNQETRRRPTSSYDRRSRPRDLSTSRLEVRSSRRDSYMGSQESLAHRHNSTSSLLDGPGSLPPGLISRRHRGFDDGASDISSVASSNMDYSGLRLYKQPTAKSNRSIILNAVEYCVFPGVVNRDAKMKVLDEINRSESKHFLVMFRDAGCQFRALYQYIPETEEVIKIYGVGPKQVNDRMFEKFFKYNSGGKCFSQVHTKHLTVTIDAFTIHNALWQGKRLPTTKTKDMALVI</sequence>
<feature type="compositionally biased region" description="Polar residues" evidence="8">
    <location>
        <begin position="534"/>
        <end position="557"/>
    </location>
</feature>
<dbReference type="PROSITE" id="PS51508">
    <property type="entry name" value="CKK"/>
    <property type="match status" value="1"/>
</dbReference>
<feature type="coiled-coil region" evidence="7">
    <location>
        <begin position="967"/>
        <end position="1001"/>
    </location>
</feature>
<evidence type="ECO:0008006" key="13">
    <source>
        <dbReference type="Google" id="ProtNLM"/>
    </source>
</evidence>
<dbReference type="InterPro" id="IPR001715">
    <property type="entry name" value="CH_dom"/>
</dbReference>
<feature type="compositionally biased region" description="Low complexity" evidence="8">
    <location>
        <begin position="1088"/>
        <end position="1100"/>
    </location>
</feature>
<evidence type="ECO:0000256" key="2">
    <source>
        <dbReference type="ARBA" id="ARBA00022490"/>
    </source>
</evidence>
<feature type="domain" description="CKK" evidence="10">
    <location>
        <begin position="1606"/>
        <end position="1741"/>
    </location>
</feature>
<feature type="compositionally biased region" description="Basic residues" evidence="8">
    <location>
        <begin position="1256"/>
        <end position="1267"/>
    </location>
</feature>
<dbReference type="EMBL" id="CAXLJM020000160">
    <property type="protein sequence ID" value="CAL8144361.1"/>
    <property type="molecule type" value="Genomic_DNA"/>
</dbReference>
<keyword evidence="5" id="KW-0206">Cytoskeleton</keyword>
<evidence type="ECO:0000256" key="8">
    <source>
        <dbReference type="SAM" id="MobiDB-lite"/>
    </source>
</evidence>
<comment type="domain">
    <text evidence="6">The CKK domain binds microtubules.</text>
</comment>
<feature type="compositionally biased region" description="Low complexity" evidence="8">
    <location>
        <begin position="859"/>
        <end position="870"/>
    </location>
</feature>
<name>A0ABP1S6C4_9HEXA</name>
<feature type="compositionally biased region" description="Low complexity" evidence="8">
    <location>
        <begin position="597"/>
        <end position="609"/>
    </location>
</feature>
<protein>
    <recommendedName>
        <fullName evidence="13">Patronin</fullName>
    </recommendedName>
</protein>
<feature type="compositionally biased region" description="Basic and acidic residues" evidence="8">
    <location>
        <begin position="1318"/>
        <end position="1335"/>
    </location>
</feature>
<feature type="compositionally biased region" description="Polar residues" evidence="8">
    <location>
        <begin position="396"/>
        <end position="418"/>
    </location>
</feature>
<feature type="compositionally biased region" description="Basic and acidic residues" evidence="8">
    <location>
        <begin position="1359"/>
        <end position="1396"/>
    </location>
</feature>
<evidence type="ECO:0000256" key="4">
    <source>
        <dbReference type="ARBA" id="ARBA00023054"/>
    </source>
</evidence>
<dbReference type="Proteomes" id="UP001642540">
    <property type="component" value="Unassembled WGS sequence"/>
</dbReference>
<evidence type="ECO:0000256" key="7">
    <source>
        <dbReference type="SAM" id="Coils"/>
    </source>
</evidence>
<feature type="compositionally biased region" description="Pro residues" evidence="8">
    <location>
        <begin position="760"/>
        <end position="772"/>
    </location>
</feature>
<dbReference type="Pfam" id="PF17095">
    <property type="entry name" value="CAMSAP_CC1"/>
    <property type="match status" value="1"/>
</dbReference>
<feature type="compositionally biased region" description="Basic and acidic residues" evidence="8">
    <location>
        <begin position="431"/>
        <end position="457"/>
    </location>
</feature>
<accession>A0ABP1S6C4</accession>
<evidence type="ECO:0000256" key="5">
    <source>
        <dbReference type="ARBA" id="ARBA00023212"/>
    </source>
</evidence>
<feature type="compositionally biased region" description="Polar residues" evidence="8">
    <location>
        <begin position="1230"/>
        <end position="1240"/>
    </location>
</feature>
<dbReference type="PROSITE" id="PS50021">
    <property type="entry name" value="CH"/>
    <property type="match status" value="1"/>
</dbReference>
<dbReference type="Pfam" id="PF25532">
    <property type="entry name" value="CH_CAMSAP2_N"/>
    <property type="match status" value="1"/>
</dbReference>
<keyword evidence="4 7" id="KW-0175">Coiled coil</keyword>
<evidence type="ECO:0000259" key="9">
    <source>
        <dbReference type="PROSITE" id="PS50021"/>
    </source>
</evidence>
<comment type="caution">
    <text evidence="11">The sequence shown here is derived from an EMBL/GenBank/DDBJ whole genome shotgun (WGS) entry which is preliminary data.</text>
</comment>
<evidence type="ECO:0000313" key="11">
    <source>
        <dbReference type="EMBL" id="CAL8144361.1"/>
    </source>
</evidence>
<dbReference type="InterPro" id="IPR011033">
    <property type="entry name" value="PRC_barrel-like_sf"/>
</dbReference>
<reference evidence="11 12" key="1">
    <citation type="submission" date="2024-08" db="EMBL/GenBank/DDBJ databases">
        <authorList>
            <person name="Cucini C."/>
            <person name="Frati F."/>
        </authorList>
    </citation>
    <scope>NUCLEOTIDE SEQUENCE [LARGE SCALE GENOMIC DNA]</scope>
</reference>
<proteinExistence type="inferred from homology"/>
<dbReference type="InterPro" id="IPR038209">
    <property type="entry name" value="CKK_dom_sf"/>
</dbReference>
<dbReference type="InterPro" id="IPR031372">
    <property type="entry name" value="CAMSAP_CC1"/>
</dbReference>